<dbReference type="RefSeq" id="WP_290362044.1">
    <property type="nucleotide sequence ID" value="NZ_JAUFQU010000001.1"/>
</dbReference>
<gene>
    <name evidence="1" type="ORF">QW060_02000</name>
</gene>
<evidence type="ECO:0000313" key="2">
    <source>
        <dbReference type="Proteomes" id="UP001242368"/>
    </source>
</evidence>
<proteinExistence type="predicted"/>
<name>A0ABT8CQL6_9FLAO</name>
<sequence length="99" mass="11447">MRKLTHVPNKDVASRLKPISRKELIKTLVEIENTSELYILAQDELLAAPIEKADAPFFVRDLTTKDKMDDFISHLESVENINFTFLNKKEFESLTKPPM</sequence>
<keyword evidence="2" id="KW-1185">Reference proteome</keyword>
<evidence type="ECO:0000313" key="1">
    <source>
        <dbReference type="EMBL" id="MDN3705897.1"/>
    </source>
</evidence>
<dbReference type="Proteomes" id="UP001242368">
    <property type="component" value="Unassembled WGS sequence"/>
</dbReference>
<accession>A0ABT8CQL6</accession>
<protein>
    <submittedName>
        <fullName evidence="1">Uncharacterized protein</fullName>
    </submittedName>
</protein>
<organism evidence="1 2">
    <name type="scientific">Paenimyroides ceti</name>
    <dbReference type="NCBI Taxonomy" id="395087"/>
    <lineage>
        <taxon>Bacteria</taxon>
        <taxon>Pseudomonadati</taxon>
        <taxon>Bacteroidota</taxon>
        <taxon>Flavobacteriia</taxon>
        <taxon>Flavobacteriales</taxon>
        <taxon>Flavobacteriaceae</taxon>
        <taxon>Paenimyroides</taxon>
    </lineage>
</organism>
<reference evidence="2" key="1">
    <citation type="journal article" date="2019" name="Int. J. Syst. Evol. Microbiol.">
        <title>The Global Catalogue of Microorganisms (GCM) 10K type strain sequencing project: providing services to taxonomists for standard genome sequencing and annotation.</title>
        <authorList>
            <consortium name="The Broad Institute Genomics Platform"/>
            <consortium name="The Broad Institute Genome Sequencing Center for Infectious Disease"/>
            <person name="Wu L."/>
            <person name="Ma J."/>
        </authorList>
    </citation>
    <scope>NUCLEOTIDE SEQUENCE [LARGE SCALE GENOMIC DNA]</scope>
    <source>
        <strain evidence="2">CECT 7184</strain>
    </source>
</reference>
<comment type="caution">
    <text evidence="1">The sequence shown here is derived from an EMBL/GenBank/DDBJ whole genome shotgun (WGS) entry which is preliminary data.</text>
</comment>
<dbReference type="EMBL" id="JAUFQU010000001">
    <property type="protein sequence ID" value="MDN3705897.1"/>
    <property type="molecule type" value="Genomic_DNA"/>
</dbReference>